<protein>
    <submittedName>
        <fullName evidence="2">Uncharacterized protein</fullName>
    </submittedName>
</protein>
<evidence type="ECO:0000256" key="1">
    <source>
        <dbReference type="SAM" id="MobiDB-lite"/>
    </source>
</evidence>
<dbReference type="EMBL" id="JACHIB010000003">
    <property type="protein sequence ID" value="MBB6082637.1"/>
    <property type="molecule type" value="Genomic_DNA"/>
</dbReference>
<accession>A0A7W9TNF1</accession>
<proteinExistence type="predicted"/>
<gene>
    <name evidence="2" type="ORF">HNR28_000662</name>
</gene>
<evidence type="ECO:0000313" key="3">
    <source>
        <dbReference type="Proteomes" id="UP000541136"/>
    </source>
</evidence>
<evidence type="ECO:0000313" key="2">
    <source>
        <dbReference type="EMBL" id="MBB6082637.1"/>
    </source>
</evidence>
<dbReference type="Proteomes" id="UP000541136">
    <property type="component" value="Unassembled WGS sequence"/>
</dbReference>
<name>A0A7W9TNF1_CASDE</name>
<comment type="caution">
    <text evidence="2">The sequence shown here is derived from an EMBL/GenBank/DDBJ whole genome shotgun (WGS) entry which is preliminary data.</text>
</comment>
<feature type="region of interest" description="Disordered" evidence="1">
    <location>
        <begin position="26"/>
        <end position="50"/>
    </location>
</feature>
<sequence length="50" mass="5078">MATEAAAGAAAKVPIDARIDAQIEGRAKAPDRGCAPRPAPRAPRRGTVVV</sequence>
<organism evidence="2 3">
    <name type="scientific">Castellaniella defragrans</name>
    <name type="common">Alcaligenes defragrans</name>
    <dbReference type="NCBI Taxonomy" id="75697"/>
    <lineage>
        <taxon>Bacteria</taxon>
        <taxon>Pseudomonadati</taxon>
        <taxon>Pseudomonadota</taxon>
        <taxon>Betaproteobacteria</taxon>
        <taxon>Burkholderiales</taxon>
        <taxon>Alcaligenaceae</taxon>
        <taxon>Castellaniella</taxon>
    </lineage>
</organism>
<dbReference type="AlphaFoldDB" id="A0A7W9TNF1"/>
<reference evidence="2 3" key="1">
    <citation type="submission" date="2020-08" db="EMBL/GenBank/DDBJ databases">
        <title>Genomic Encyclopedia of Type Strains, Phase IV (KMG-IV): sequencing the most valuable type-strain genomes for metagenomic binning, comparative biology and taxonomic classification.</title>
        <authorList>
            <person name="Goeker M."/>
        </authorList>
    </citation>
    <scope>NUCLEOTIDE SEQUENCE [LARGE SCALE GENOMIC DNA]</scope>
    <source>
        <strain evidence="2 3">DSM 12141</strain>
    </source>
</reference>